<gene>
    <name evidence="1" type="ORF">SDC9_139607</name>
</gene>
<accession>A0A645DVU9</accession>
<protein>
    <submittedName>
        <fullName evidence="1">Uncharacterized protein</fullName>
    </submittedName>
</protein>
<organism evidence="1">
    <name type="scientific">bioreactor metagenome</name>
    <dbReference type="NCBI Taxonomy" id="1076179"/>
    <lineage>
        <taxon>unclassified sequences</taxon>
        <taxon>metagenomes</taxon>
        <taxon>ecological metagenomes</taxon>
    </lineage>
</organism>
<dbReference type="AlphaFoldDB" id="A0A645DVU9"/>
<comment type="caution">
    <text evidence="1">The sequence shown here is derived from an EMBL/GenBank/DDBJ whole genome shotgun (WGS) entry which is preliminary data.</text>
</comment>
<reference evidence="1" key="1">
    <citation type="submission" date="2019-08" db="EMBL/GenBank/DDBJ databases">
        <authorList>
            <person name="Kucharzyk K."/>
            <person name="Murdoch R.W."/>
            <person name="Higgins S."/>
            <person name="Loffler F."/>
        </authorList>
    </citation>
    <scope>NUCLEOTIDE SEQUENCE</scope>
</reference>
<evidence type="ECO:0000313" key="1">
    <source>
        <dbReference type="EMBL" id="MPM92472.1"/>
    </source>
</evidence>
<dbReference type="EMBL" id="VSSQ01039406">
    <property type="protein sequence ID" value="MPM92472.1"/>
    <property type="molecule type" value="Genomic_DNA"/>
</dbReference>
<proteinExistence type="predicted"/>
<sequence>MLCHLLRVVVDRIGYVVQFIHGQGQKIIQPRPQIDGQANTGLFNNGGC</sequence>
<name>A0A645DVU9_9ZZZZ</name>